<protein>
    <recommendedName>
        <fullName evidence="3">Transmembrane protein</fullName>
    </recommendedName>
</protein>
<keyword evidence="1" id="KW-0472">Membrane</keyword>
<dbReference type="EMBL" id="HBIN01018499">
    <property type="protein sequence ID" value="CAE0444052.1"/>
    <property type="molecule type" value="Transcribed_RNA"/>
</dbReference>
<feature type="transmembrane region" description="Helical" evidence="1">
    <location>
        <begin position="43"/>
        <end position="61"/>
    </location>
</feature>
<keyword evidence="1" id="KW-1133">Transmembrane helix</keyword>
<proteinExistence type="predicted"/>
<name>A0A7S3V0W2_9STRA</name>
<accession>A0A7S3V0W2</accession>
<evidence type="ECO:0000256" key="1">
    <source>
        <dbReference type="SAM" id="Phobius"/>
    </source>
</evidence>
<dbReference type="AlphaFoldDB" id="A0A7S3V0W2"/>
<sequence>MRIKMKDTFHSATVLPTKAVDQDNQFCDVKNRNQFSHFNRVAPLLVLKGFVAILFSLFVILKSLFWLKSKVLVANTTNCNSAAKEEKRFQALRTHFKTVFQFKKNSMKFCSRKTSRIFCR</sequence>
<evidence type="ECO:0008006" key="3">
    <source>
        <dbReference type="Google" id="ProtNLM"/>
    </source>
</evidence>
<evidence type="ECO:0000313" key="2">
    <source>
        <dbReference type="EMBL" id="CAE0444052.1"/>
    </source>
</evidence>
<reference evidence="2" key="1">
    <citation type="submission" date="2021-01" db="EMBL/GenBank/DDBJ databases">
        <authorList>
            <person name="Corre E."/>
            <person name="Pelletier E."/>
            <person name="Niang G."/>
            <person name="Scheremetjew M."/>
            <person name="Finn R."/>
            <person name="Kale V."/>
            <person name="Holt S."/>
            <person name="Cochrane G."/>
            <person name="Meng A."/>
            <person name="Brown T."/>
            <person name="Cohen L."/>
        </authorList>
    </citation>
    <scope>NUCLEOTIDE SEQUENCE</scope>
    <source>
        <strain evidence="2">GSBS06</strain>
    </source>
</reference>
<gene>
    <name evidence="2" type="ORF">ASTO00021_LOCUS14107</name>
</gene>
<keyword evidence="1" id="KW-0812">Transmembrane</keyword>
<organism evidence="2">
    <name type="scientific">Aplanochytrium stocchinoi</name>
    <dbReference type="NCBI Taxonomy" id="215587"/>
    <lineage>
        <taxon>Eukaryota</taxon>
        <taxon>Sar</taxon>
        <taxon>Stramenopiles</taxon>
        <taxon>Bigyra</taxon>
        <taxon>Labyrinthulomycetes</taxon>
        <taxon>Thraustochytrida</taxon>
        <taxon>Thraustochytriidae</taxon>
        <taxon>Aplanochytrium</taxon>
    </lineage>
</organism>